<evidence type="ECO:0000313" key="3">
    <source>
        <dbReference type="Proteomes" id="UP000189370"/>
    </source>
</evidence>
<dbReference type="Proteomes" id="UP000189370">
    <property type="component" value="Unassembled WGS sequence"/>
</dbReference>
<feature type="region of interest" description="Disordered" evidence="1">
    <location>
        <begin position="1"/>
        <end position="65"/>
    </location>
</feature>
<dbReference type="InterPro" id="IPR011852">
    <property type="entry name" value="TRAP_TAXI"/>
</dbReference>
<feature type="compositionally biased region" description="Polar residues" evidence="1">
    <location>
        <begin position="9"/>
        <end position="21"/>
    </location>
</feature>
<dbReference type="STRING" id="301967.A6E15_18850"/>
<dbReference type="EMBL" id="LWLN01000002">
    <property type="protein sequence ID" value="OLZ39421.1"/>
    <property type="molecule type" value="Genomic_DNA"/>
</dbReference>
<dbReference type="OrthoDB" id="27995at2157"/>
<sequence>MSLAGCLGGSSNSTSLSVGIPSSSTTTGAASNSFQRVVKEQSGDTEPAGEIRWQNQETGGDPPSLRQFSQGNLQALTAGNFIAASAQEDQPPFAEQPLDTLPNQMFSISSLHMHVLSVNGSGIETTDDLVGSNFWALPPSWGLRQQAEAVFSNAGLWSELQDTDSIVNADTGDVAGLIEEGNIDALIAYGAGFQNLAGWATEVDARADLQLVEFSDSLVEAANDTRGTSHSELDVYGWEQQDFQQDQMDVYGADFQFWLGSDVSRDVGYELARISNENTESIQEGQPAYLDHSDPETMASLYLEDMPVHPGPYDFLEEQGVDMSAYTRGDE</sequence>
<protein>
    <submittedName>
        <fullName evidence="2">TRAP ABC transporter substrate-binding protein</fullName>
    </submittedName>
</protein>
<evidence type="ECO:0000313" key="2">
    <source>
        <dbReference type="EMBL" id="OLZ39421.1"/>
    </source>
</evidence>
<dbReference type="AlphaFoldDB" id="A0A1S8ASB6"/>
<dbReference type="Gene3D" id="3.40.190.10">
    <property type="entry name" value="Periplasmic binding protein-like II"/>
    <property type="match status" value="2"/>
</dbReference>
<accession>A0A1S8ASB6</accession>
<evidence type="ECO:0000256" key="1">
    <source>
        <dbReference type="SAM" id="MobiDB-lite"/>
    </source>
</evidence>
<gene>
    <name evidence="2" type="ORF">A6E15_18850</name>
</gene>
<name>A0A1S8ASB6_9EURY</name>
<dbReference type="PANTHER" id="PTHR42941">
    <property type="entry name" value="SLL1037 PROTEIN"/>
    <property type="match status" value="1"/>
</dbReference>
<dbReference type="Pfam" id="PF16868">
    <property type="entry name" value="NMT1_3"/>
    <property type="match status" value="1"/>
</dbReference>
<proteinExistence type="predicted"/>
<organism evidence="2 3">
    <name type="scientific">Natrinema saccharevitans</name>
    <dbReference type="NCBI Taxonomy" id="301967"/>
    <lineage>
        <taxon>Archaea</taxon>
        <taxon>Methanobacteriati</taxon>
        <taxon>Methanobacteriota</taxon>
        <taxon>Stenosarchaea group</taxon>
        <taxon>Halobacteria</taxon>
        <taxon>Halobacteriales</taxon>
        <taxon>Natrialbaceae</taxon>
        <taxon>Natrinema</taxon>
    </lineage>
</organism>
<keyword evidence="3" id="KW-1185">Reference proteome</keyword>
<dbReference type="PANTHER" id="PTHR42941:SF1">
    <property type="entry name" value="SLL1037 PROTEIN"/>
    <property type="match status" value="1"/>
</dbReference>
<reference evidence="3" key="1">
    <citation type="submission" date="2016-04" db="EMBL/GenBank/DDBJ databases">
        <authorList>
            <person name="Chen S.-C."/>
            <person name="Lai M.-C."/>
        </authorList>
    </citation>
    <scope>NUCLEOTIDE SEQUENCE [LARGE SCALE GENOMIC DNA]</scope>
    <source>
        <strain evidence="3">AB14</strain>
    </source>
</reference>
<comment type="caution">
    <text evidence="2">The sequence shown here is derived from an EMBL/GenBank/DDBJ whole genome shotgun (WGS) entry which is preliminary data.</text>
</comment>
<dbReference type="SUPFAM" id="SSF53850">
    <property type="entry name" value="Periplasmic binding protein-like II"/>
    <property type="match status" value="1"/>
</dbReference>